<evidence type="ECO:0000256" key="4">
    <source>
        <dbReference type="ARBA" id="ARBA00022679"/>
    </source>
</evidence>
<dbReference type="Pfam" id="PF00275">
    <property type="entry name" value="EPSP_synthase"/>
    <property type="match status" value="1"/>
</dbReference>
<comment type="catalytic activity">
    <reaction evidence="6">
        <text>3-phosphoshikimate + phosphoenolpyruvate = 5-O-(1-carboxyvinyl)-3-phosphoshikimate + phosphate</text>
        <dbReference type="Rhea" id="RHEA:21256"/>
        <dbReference type="ChEBI" id="CHEBI:43474"/>
        <dbReference type="ChEBI" id="CHEBI:57701"/>
        <dbReference type="ChEBI" id="CHEBI:58702"/>
        <dbReference type="ChEBI" id="CHEBI:145989"/>
        <dbReference type="EC" id="2.5.1.19"/>
    </reaction>
    <physiologicalReaction direction="left-to-right" evidence="6">
        <dbReference type="Rhea" id="RHEA:21257"/>
    </physiologicalReaction>
</comment>
<feature type="binding site" evidence="7">
    <location>
        <position position="174"/>
    </location>
    <ligand>
        <name>3-phosphoshikimate</name>
        <dbReference type="ChEBI" id="CHEBI:145989"/>
    </ligand>
</feature>
<dbReference type="PANTHER" id="PTHR21090:SF5">
    <property type="entry name" value="PENTAFUNCTIONAL AROM POLYPEPTIDE"/>
    <property type="match status" value="1"/>
</dbReference>
<gene>
    <name evidence="7 9" type="primary">aroA</name>
    <name evidence="9" type="ORF">H9888_01445</name>
</gene>
<comment type="caution">
    <text evidence="7">Lacks conserved residue(s) required for the propagation of feature annotation.</text>
</comment>
<dbReference type="GO" id="GO:0008652">
    <property type="term" value="P:amino acid biosynthetic process"/>
    <property type="evidence" value="ECO:0007669"/>
    <property type="project" value="UniProtKB-KW"/>
</dbReference>
<feature type="domain" description="Enolpyruvate transferase" evidence="8">
    <location>
        <begin position="8"/>
        <end position="435"/>
    </location>
</feature>
<dbReference type="SUPFAM" id="SSF55205">
    <property type="entry name" value="EPT/RTPC-like"/>
    <property type="match status" value="1"/>
</dbReference>
<dbReference type="GO" id="GO:0005737">
    <property type="term" value="C:cytoplasm"/>
    <property type="evidence" value="ECO:0007669"/>
    <property type="project" value="UniProtKB-SubCell"/>
</dbReference>
<dbReference type="InterPro" id="IPR036968">
    <property type="entry name" value="Enolpyruvate_Tfrase_sf"/>
</dbReference>
<dbReference type="GO" id="GO:0009423">
    <property type="term" value="P:chorismate biosynthetic process"/>
    <property type="evidence" value="ECO:0007669"/>
    <property type="project" value="UniProtKB-UniRule"/>
</dbReference>
<feature type="binding site" evidence="7">
    <location>
        <position position="173"/>
    </location>
    <ligand>
        <name>3-phosphoshikimate</name>
        <dbReference type="ChEBI" id="CHEBI:145989"/>
    </ligand>
</feature>
<feature type="binding site" evidence="7">
    <location>
        <position position="127"/>
    </location>
    <ligand>
        <name>phosphoenolpyruvate</name>
        <dbReference type="ChEBI" id="CHEBI:58702"/>
    </ligand>
</feature>
<evidence type="ECO:0000259" key="8">
    <source>
        <dbReference type="Pfam" id="PF00275"/>
    </source>
</evidence>
<dbReference type="EC" id="2.5.1.19" evidence="7"/>
<dbReference type="InterPro" id="IPR013792">
    <property type="entry name" value="RNA3'P_cycl/enolpyr_Trfase_a/b"/>
</dbReference>
<feature type="binding site" evidence="7">
    <location>
        <position position="99"/>
    </location>
    <ligand>
        <name>phosphoenolpyruvate</name>
        <dbReference type="ChEBI" id="CHEBI:58702"/>
    </ligand>
</feature>
<name>A0A9D1TXA0_9BACT</name>
<evidence type="ECO:0000313" key="9">
    <source>
        <dbReference type="EMBL" id="HIW10141.1"/>
    </source>
</evidence>
<feature type="binding site" evidence="7">
    <location>
        <position position="21"/>
    </location>
    <ligand>
        <name>3-phosphoshikimate</name>
        <dbReference type="ChEBI" id="CHEBI:145989"/>
    </ligand>
</feature>
<dbReference type="InterPro" id="IPR001986">
    <property type="entry name" value="Enolpyruvate_Tfrase_dom"/>
</dbReference>
<reference evidence="9" key="1">
    <citation type="journal article" date="2021" name="PeerJ">
        <title>Extensive microbial diversity within the chicken gut microbiome revealed by metagenomics and culture.</title>
        <authorList>
            <person name="Gilroy R."/>
            <person name="Ravi A."/>
            <person name="Getino M."/>
            <person name="Pursley I."/>
            <person name="Horton D.L."/>
            <person name="Alikhan N.F."/>
            <person name="Baker D."/>
            <person name="Gharbi K."/>
            <person name="Hall N."/>
            <person name="Watson M."/>
            <person name="Adriaenssens E.M."/>
            <person name="Foster-Nyarko E."/>
            <person name="Jarju S."/>
            <person name="Secka A."/>
            <person name="Antonio M."/>
            <person name="Oren A."/>
            <person name="Chaudhuri R.R."/>
            <person name="La Ragione R."/>
            <person name="Hildebrand F."/>
            <person name="Pallen M.J."/>
        </authorList>
    </citation>
    <scope>NUCLEOTIDE SEQUENCE</scope>
    <source>
        <strain evidence="9">ChiBcec15-1070</strain>
    </source>
</reference>
<evidence type="ECO:0000256" key="6">
    <source>
        <dbReference type="ARBA" id="ARBA00044633"/>
    </source>
</evidence>
<feature type="binding site" evidence="7">
    <location>
        <position position="174"/>
    </location>
    <ligand>
        <name>phosphoenolpyruvate</name>
        <dbReference type="ChEBI" id="CHEBI:58702"/>
    </ligand>
</feature>
<feature type="binding site" evidence="7">
    <location>
        <position position="20"/>
    </location>
    <ligand>
        <name>3-phosphoshikimate</name>
        <dbReference type="ChEBI" id="CHEBI:145989"/>
    </ligand>
</feature>
<comment type="subunit">
    <text evidence="7">Monomer.</text>
</comment>
<dbReference type="EMBL" id="DXHL01000006">
    <property type="protein sequence ID" value="HIW10141.1"/>
    <property type="molecule type" value="Genomic_DNA"/>
</dbReference>
<dbReference type="GO" id="GO:0009073">
    <property type="term" value="P:aromatic amino acid family biosynthetic process"/>
    <property type="evidence" value="ECO:0007669"/>
    <property type="project" value="UniProtKB-KW"/>
</dbReference>
<dbReference type="Gene3D" id="3.65.10.10">
    <property type="entry name" value="Enolpyruvate transferase domain"/>
    <property type="match status" value="2"/>
</dbReference>
<comment type="function">
    <text evidence="7">Catalyzes the transfer of the enolpyruvyl moiety of phosphoenolpyruvate (PEP) to the 5-hydroxyl of shikimate-3-phosphate (S3P) to produce enolpyruvyl shikimate-3-phosphate and inorganic phosphate.</text>
</comment>
<evidence type="ECO:0000256" key="3">
    <source>
        <dbReference type="ARBA" id="ARBA00022605"/>
    </source>
</evidence>
<evidence type="ECO:0000256" key="2">
    <source>
        <dbReference type="ARBA" id="ARBA00009948"/>
    </source>
</evidence>
<reference evidence="9" key="2">
    <citation type="submission" date="2021-04" db="EMBL/GenBank/DDBJ databases">
        <authorList>
            <person name="Gilroy R."/>
        </authorList>
    </citation>
    <scope>NUCLEOTIDE SEQUENCE</scope>
    <source>
        <strain evidence="9">ChiBcec15-1070</strain>
    </source>
</reference>
<feature type="binding site" evidence="7">
    <location>
        <position position="199"/>
    </location>
    <ligand>
        <name>3-phosphoshikimate</name>
        <dbReference type="ChEBI" id="CHEBI:145989"/>
    </ligand>
</feature>
<keyword evidence="7" id="KW-0963">Cytoplasm</keyword>
<evidence type="ECO:0000256" key="1">
    <source>
        <dbReference type="ARBA" id="ARBA00004811"/>
    </source>
</evidence>
<protein>
    <recommendedName>
        <fullName evidence="7">3-phosphoshikimate 1-carboxyvinyltransferase</fullName>
        <ecNumber evidence="7">2.5.1.19</ecNumber>
    </recommendedName>
    <alternativeName>
        <fullName evidence="7">5-enolpyruvylshikimate-3-phosphate synthase</fullName>
        <shortName evidence="7">EPSP synthase</shortName>
        <shortName evidence="7">EPSPS</shortName>
    </alternativeName>
</protein>
<dbReference type="PANTHER" id="PTHR21090">
    <property type="entry name" value="AROM/DEHYDROQUINATE SYNTHASE"/>
    <property type="match status" value="1"/>
</dbReference>
<comment type="pathway">
    <text evidence="1 7">Metabolic intermediate biosynthesis; chorismate biosynthesis; chorismate from D-erythrose 4-phosphate and phosphoenolpyruvate: step 6/7.</text>
</comment>
<feature type="binding site" evidence="7">
    <location>
        <position position="172"/>
    </location>
    <ligand>
        <name>3-phosphoshikimate</name>
        <dbReference type="ChEBI" id="CHEBI:145989"/>
    </ligand>
</feature>
<feature type="binding site" evidence="7">
    <location>
        <position position="351"/>
    </location>
    <ligand>
        <name>phosphoenolpyruvate</name>
        <dbReference type="ChEBI" id="CHEBI:58702"/>
    </ligand>
</feature>
<feature type="binding site" evidence="7">
    <location>
        <position position="25"/>
    </location>
    <ligand>
        <name>3-phosphoshikimate</name>
        <dbReference type="ChEBI" id="CHEBI:145989"/>
    </ligand>
</feature>
<comment type="subcellular location">
    <subcellularLocation>
        <location evidence="7">Cytoplasm</location>
    </subcellularLocation>
</comment>
<keyword evidence="3 7" id="KW-0028">Amino-acid biosynthesis</keyword>
<feature type="binding site" evidence="7">
    <location>
        <position position="400"/>
    </location>
    <ligand>
        <name>phosphoenolpyruvate</name>
        <dbReference type="ChEBI" id="CHEBI:58702"/>
    </ligand>
</feature>
<keyword evidence="5 7" id="KW-0057">Aromatic amino acid biosynthesis</keyword>
<dbReference type="InterPro" id="IPR006264">
    <property type="entry name" value="EPSP_synthase"/>
</dbReference>
<dbReference type="PIRSF" id="PIRSF000505">
    <property type="entry name" value="EPSPS"/>
    <property type="match status" value="1"/>
</dbReference>
<comment type="caution">
    <text evidence="9">The sequence shown here is derived from an EMBL/GenBank/DDBJ whole genome shotgun (WGS) entry which is preliminary data.</text>
</comment>
<proteinExistence type="inferred from homology"/>
<feature type="binding site" evidence="7">
    <location>
        <position position="347"/>
    </location>
    <ligand>
        <name>3-phosphoshikimate</name>
        <dbReference type="ChEBI" id="CHEBI:145989"/>
    </ligand>
</feature>
<dbReference type="AlphaFoldDB" id="A0A9D1TXA0"/>
<feature type="active site" description="Proton acceptor" evidence="7">
    <location>
        <position position="320"/>
    </location>
</feature>
<evidence type="ECO:0000256" key="7">
    <source>
        <dbReference type="HAMAP-Rule" id="MF_00210"/>
    </source>
</evidence>
<dbReference type="CDD" id="cd01556">
    <property type="entry name" value="EPSP_synthase"/>
    <property type="match status" value="1"/>
</dbReference>
<organism evidence="9 10">
    <name type="scientific">Candidatus Rikenella faecigallinarum</name>
    <dbReference type="NCBI Taxonomy" id="2838745"/>
    <lineage>
        <taxon>Bacteria</taxon>
        <taxon>Pseudomonadati</taxon>
        <taxon>Bacteroidota</taxon>
        <taxon>Bacteroidia</taxon>
        <taxon>Bacteroidales</taxon>
        <taxon>Rikenellaceae</taxon>
        <taxon>Rikenella</taxon>
    </lineage>
</organism>
<feature type="binding site" evidence="7">
    <location>
        <position position="20"/>
    </location>
    <ligand>
        <name>phosphoenolpyruvate</name>
        <dbReference type="ChEBI" id="CHEBI:58702"/>
    </ligand>
</feature>
<comment type="similarity">
    <text evidence="2 7">Belongs to the EPSP synthase family.</text>
</comment>
<keyword evidence="4 7" id="KW-0808">Transferase</keyword>
<sequence>MEKTLFPSYIEGTLTAPASKSYAQRALAAALLVPAADGARETWSELRHLGLCNDTAAALDAVQRLGATVERTAEKGSTYRVRGGFLAQHPDELHIGESGLSARLFTPIAAQSPRPITVSGHGSILKRPVAREMAAPLRALGATLTYSGEGYLPLTVCGPLRGGEVEVDGSLSSQFITGLLMAAPLSERDTVLQVHNPKSIPYLRMTLEVLHAFGITVRHSDDYTQFTIPGGQTYRPSEYSIEGDWSGASCLLVAGAVASIPDGAGVRIENLNPASLQADRAIVEALEQAGAILEWQDHALTVKRPERLHAFSFDATNCPDLFPALVALAACCEGTTSLQGTTRLTHKESDRAATLAAEFGKLGVAVDISQSDLMTVQGLSQGQERLTVHTPRLDSHNDHRIAMAAAVAALRADRAVTVSGADAVGKSYPAFWEDLAHITPHA</sequence>
<evidence type="ECO:0000313" key="10">
    <source>
        <dbReference type="Proteomes" id="UP000823926"/>
    </source>
</evidence>
<feature type="binding site" evidence="7">
    <location>
        <position position="320"/>
    </location>
    <ligand>
        <name>3-phosphoshikimate</name>
        <dbReference type="ChEBI" id="CHEBI:145989"/>
    </ligand>
</feature>
<dbReference type="GO" id="GO:0003866">
    <property type="term" value="F:3-phosphoshikimate 1-carboxyvinyltransferase activity"/>
    <property type="evidence" value="ECO:0007669"/>
    <property type="project" value="UniProtKB-UniRule"/>
</dbReference>
<dbReference type="Proteomes" id="UP000823926">
    <property type="component" value="Unassembled WGS sequence"/>
</dbReference>
<evidence type="ECO:0000256" key="5">
    <source>
        <dbReference type="ARBA" id="ARBA00023141"/>
    </source>
</evidence>
<feature type="binding site" evidence="7">
    <location>
        <position position="426"/>
    </location>
    <ligand>
        <name>phosphoenolpyruvate</name>
        <dbReference type="ChEBI" id="CHEBI:58702"/>
    </ligand>
</feature>
<dbReference type="NCBIfam" id="TIGR01356">
    <property type="entry name" value="aroA"/>
    <property type="match status" value="1"/>
</dbReference>
<dbReference type="HAMAP" id="MF_00210">
    <property type="entry name" value="EPSP_synth"/>
    <property type="match status" value="1"/>
</dbReference>
<accession>A0A9D1TXA0</accession>